<feature type="transmembrane region" description="Helical" evidence="2">
    <location>
        <begin position="62"/>
        <end position="83"/>
    </location>
</feature>
<evidence type="ECO:0000256" key="2">
    <source>
        <dbReference type="SAM" id="Phobius"/>
    </source>
</evidence>
<dbReference type="Pfam" id="PF03334">
    <property type="entry name" value="PhaG_MnhG_YufB"/>
    <property type="match status" value="1"/>
</dbReference>
<feature type="transmembrane region" description="Helical" evidence="2">
    <location>
        <begin position="40"/>
        <end position="56"/>
    </location>
</feature>
<dbReference type="RefSeq" id="WP_137435242.1">
    <property type="nucleotide sequence ID" value="NZ_JANRHC010000001.1"/>
</dbReference>
<gene>
    <name evidence="3" type="ORF">FDP08_06845</name>
</gene>
<dbReference type="PANTHER" id="PTHR34703">
    <property type="entry name" value="ANTIPORTER SUBUNIT MNHG2-RELATED"/>
    <property type="match status" value="1"/>
</dbReference>
<dbReference type="NCBIfam" id="TIGR01300">
    <property type="entry name" value="CPA3_mnhG_phaG"/>
    <property type="match status" value="1"/>
</dbReference>
<accession>A0A4U6R2N1</accession>
<dbReference type="GO" id="GO:0015385">
    <property type="term" value="F:sodium:proton antiporter activity"/>
    <property type="evidence" value="ECO:0007669"/>
    <property type="project" value="TreeGrafter"/>
</dbReference>
<keyword evidence="2" id="KW-0472">Membrane</keyword>
<comment type="caution">
    <text evidence="3">The sequence shown here is derived from an EMBL/GenBank/DDBJ whole genome shotgun (WGS) entry which is preliminary data.</text>
</comment>
<keyword evidence="2" id="KW-1133">Transmembrane helix</keyword>
<evidence type="ECO:0000256" key="1">
    <source>
        <dbReference type="SAM" id="MobiDB-lite"/>
    </source>
</evidence>
<keyword evidence="2" id="KW-0812">Transmembrane</keyword>
<evidence type="ECO:0000313" key="3">
    <source>
        <dbReference type="EMBL" id="TKV67830.1"/>
    </source>
</evidence>
<name>A0A4U6R2N1_9GAMM</name>
<protein>
    <submittedName>
        <fullName evidence="3">Na+/H+ antiporter subunit G</fullName>
    </submittedName>
</protein>
<dbReference type="EMBL" id="SZYH01000001">
    <property type="protein sequence ID" value="TKV67830.1"/>
    <property type="molecule type" value="Genomic_DNA"/>
</dbReference>
<dbReference type="OrthoDB" id="9813804at2"/>
<organism evidence="3 4">
    <name type="scientific">Marinobacter panjinensis</name>
    <dbReference type="NCBI Taxonomy" id="2576384"/>
    <lineage>
        <taxon>Bacteria</taxon>
        <taxon>Pseudomonadati</taxon>
        <taxon>Pseudomonadota</taxon>
        <taxon>Gammaproteobacteria</taxon>
        <taxon>Pseudomonadales</taxon>
        <taxon>Marinobacteraceae</taxon>
        <taxon>Marinobacter</taxon>
    </lineage>
</organism>
<dbReference type="AlphaFoldDB" id="A0A4U6R2N1"/>
<dbReference type="Proteomes" id="UP000308488">
    <property type="component" value="Unassembled WGS sequence"/>
</dbReference>
<dbReference type="PANTHER" id="PTHR34703:SF1">
    <property type="entry name" value="ANTIPORTER SUBUNIT MNHG2-RELATED"/>
    <property type="match status" value="1"/>
</dbReference>
<proteinExistence type="predicted"/>
<keyword evidence="4" id="KW-1185">Reference proteome</keyword>
<feature type="transmembrane region" description="Helical" evidence="2">
    <location>
        <begin position="6"/>
        <end position="28"/>
    </location>
</feature>
<dbReference type="NCBIfam" id="NF009314">
    <property type="entry name" value="PRK12674.1-2"/>
    <property type="match status" value="1"/>
</dbReference>
<evidence type="ECO:0000313" key="4">
    <source>
        <dbReference type="Proteomes" id="UP000308488"/>
    </source>
</evidence>
<feature type="region of interest" description="Disordered" evidence="1">
    <location>
        <begin position="111"/>
        <end position="137"/>
    </location>
</feature>
<sequence length="137" mass="14548">MIEIIVSVLLLAGAAFMLLAAVGILRLPDLPTRMHASTKAGAMGAMFTMGGVAFYFGDSIVFARAFAIVVFILITSPIAAHVIGRAGYFTGTTLWDGTVKDELRENYDADTHKLSSGYEGSPESVTPPPEPESPEDP</sequence>
<dbReference type="InterPro" id="IPR005133">
    <property type="entry name" value="PhaG_MnhG_YufB"/>
</dbReference>
<reference evidence="3 4" key="1">
    <citation type="submission" date="2019-05" db="EMBL/GenBank/DDBJ databases">
        <title>Marinobacter panjinensis sp. nov., a moderately halophilic bacterium isolated from sea tidal flat environment.</title>
        <authorList>
            <person name="Yang W."/>
            <person name="An M."/>
            <person name="He W."/>
            <person name="Luo X."/>
            <person name="Zhu L."/>
            <person name="Chen G."/>
            <person name="Zhang Y."/>
            <person name="Wang Y."/>
        </authorList>
    </citation>
    <scope>NUCLEOTIDE SEQUENCE [LARGE SCALE GENOMIC DNA]</scope>
    <source>
        <strain evidence="3 4">PJ-16</strain>
    </source>
</reference>